<comment type="similarity">
    <text evidence="4">Belongs to the CAS family.</text>
</comment>
<dbReference type="PANTHER" id="PTHR10654:SF18">
    <property type="entry name" value="IP17195P"/>
    <property type="match status" value="1"/>
</dbReference>
<feature type="region of interest" description="Disordered" evidence="17">
    <location>
        <begin position="135"/>
        <end position="161"/>
    </location>
</feature>
<dbReference type="AlphaFoldDB" id="A0A8D8HJW4"/>
<feature type="region of interest" description="Disordered" evidence="17">
    <location>
        <begin position="226"/>
        <end position="254"/>
    </location>
</feature>
<feature type="compositionally biased region" description="Polar residues" evidence="17">
    <location>
        <begin position="363"/>
        <end position="378"/>
    </location>
</feature>
<dbReference type="EMBL" id="HBUE01214958">
    <property type="protein sequence ID" value="CAG6536411.1"/>
    <property type="molecule type" value="Transcribed_RNA"/>
</dbReference>
<dbReference type="InterPro" id="IPR001452">
    <property type="entry name" value="SH3_domain"/>
</dbReference>
<keyword evidence="11" id="KW-0729">SH3-binding</keyword>
<feature type="region of interest" description="Disordered" evidence="17">
    <location>
        <begin position="283"/>
        <end position="382"/>
    </location>
</feature>
<dbReference type="InterPro" id="IPR038319">
    <property type="entry name" value="Serine_rich_sf"/>
</dbReference>
<feature type="compositionally biased region" description="Low complexity" evidence="17">
    <location>
        <begin position="287"/>
        <end position="309"/>
    </location>
</feature>
<evidence type="ECO:0000256" key="12">
    <source>
        <dbReference type="ARBA" id="ARBA00023273"/>
    </source>
</evidence>
<evidence type="ECO:0000256" key="16">
    <source>
        <dbReference type="PROSITE-ProRule" id="PRU00192"/>
    </source>
</evidence>
<dbReference type="InterPro" id="IPR021901">
    <property type="entry name" value="CAS_C"/>
</dbReference>
<keyword evidence="9" id="KW-0965">Cell junction</keyword>
<name>A0A8D8HJW4_CULPI</name>
<dbReference type="InterPro" id="IPR037362">
    <property type="entry name" value="CAS_fam"/>
</dbReference>
<dbReference type="GO" id="GO:0005886">
    <property type="term" value="C:plasma membrane"/>
    <property type="evidence" value="ECO:0007669"/>
    <property type="project" value="TreeGrafter"/>
</dbReference>
<comment type="subcellular location">
    <subcellularLocation>
        <location evidence="1">Cell junction</location>
        <location evidence="1">Focal adhesion</location>
    </subcellularLocation>
    <subcellularLocation>
        <location evidence="2">Cell projection</location>
        <location evidence="2">Axon</location>
    </subcellularLocation>
    <subcellularLocation>
        <location evidence="3">Cytoplasm</location>
    </subcellularLocation>
</comment>
<evidence type="ECO:0000256" key="9">
    <source>
        <dbReference type="ARBA" id="ARBA00022949"/>
    </source>
</evidence>
<feature type="domain" description="SH3" evidence="18">
    <location>
        <begin position="35"/>
        <end position="97"/>
    </location>
</feature>
<keyword evidence="6" id="KW-0963">Cytoplasm</keyword>
<dbReference type="Gene3D" id="2.30.30.40">
    <property type="entry name" value="SH3 Domains"/>
    <property type="match status" value="1"/>
</dbReference>
<evidence type="ECO:0000259" key="18">
    <source>
        <dbReference type="PROSITE" id="PS50002"/>
    </source>
</evidence>
<evidence type="ECO:0000256" key="10">
    <source>
        <dbReference type="ARBA" id="ARBA00022990"/>
    </source>
</evidence>
<keyword evidence="5 16" id="KW-0728">SH3 domain</keyword>
<dbReference type="EMBL" id="HBUE01321482">
    <property type="protein sequence ID" value="CAG6588403.1"/>
    <property type="molecule type" value="Transcribed_RNA"/>
</dbReference>
<sequence length="767" mass="84390">MPHPMSPQSPTPTLLSSSRGSSFLVEYDYDEPKPAKKLLAKAIYDNIAESTDELAFRKGDILTVIETDTSDLKGWWLCQLRGRQGICPGNRLKIIQPHDSGCFTLSPASSPCPSIGPGTNLNSPIPSEIYENTSTASSISYGGGPKNHQTTPQQQGKRRSWHINPNKVLTPQKCGDVYLYDLLPTPTRGNSPYQQQPHSYPTPDALDTYDVPKPAVPINYDTPRAWSRTPPHYSHHHHYPSPHSPHTPNLLHQQHPGHLHFNYRMEESYDVPRPVNNLLAQQNLTPSSSNSSLLTSDSLSLSSSNRSSLANMPDYDVPRRNPVSIRSTPPPPLPQAPATPHSQSSGIFSSNHSVSMSSFTSSTYDVPQTPLHHQQQQMPHIPLPPRELPLELGSALETLARLQNEATSAVSRLLGFVSPNWRTKEKLDPIMMDLKLAAVRLRTALHDLAEFGEGALGNATKAEDKGLAQKLKPLVKALRDADKLVHEASQNLDSQGWTLVTLQRPEATQKLQQQLPPDSLDQLIACAQTLVEDVRQTASFIQGNGTLLFKRTATSPTTATTPQTPTGNHQQKHNSSNGGDWPEDYDYVSLESKEASAKTNAEISDALPQDLKKNFENVVRNADAAATEKTEALDPNDKSVLVYYASQTVTHMGYLTQAIDAFLQTVEHNQPPKFFLAYGKFVVLSAHNLVNIGDIVHRNVSRENVKTRVLQCADALSEALKTCVAKTKKAAQHFPSVTAVQEMVDSVVDISHLASDLKIAMLEAVQQ</sequence>
<feature type="compositionally biased region" description="Polar residues" evidence="17">
    <location>
        <begin position="567"/>
        <end position="578"/>
    </location>
</feature>
<evidence type="ECO:0000256" key="14">
    <source>
        <dbReference type="ARBA" id="ARBA00079691"/>
    </source>
</evidence>
<feature type="compositionally biased region" description="Low complexity" evidence="17">
    <location>
        <begin position="552"/>
        <end position="566"/>
    </location>
</feature>
<feature type="region of interest" description="Disordered" evidence="17">
    <location>
        <begin position="552"/>
        <end position="585"/>
    </location>
</feature>
<dbReference type="FunFam" id="2.30.30.40:FF:000009">
    <property type="entry name" value="Breast cancer anti-estrogen resistance 1"/>
    <property type="match status" value="1"/>
</dbReference>
<dbReference type="Pfam" id="PF00018">
    <property type="entry name" value="SH3_1"/>
    <property type="match status" value="1"/>
</dbReference>
<keyword evidence="12" id="KW-0966">Cell projection</keyword>
<evidence type="ECO:0000313" key="19">
    <source>
        <dbReference type="EMBL" id="CAG6536413.1"/>
    </source>
</evidence>
<keyword evidence="8" id="KW-0130">Cell adhesion</keyword>
<dbReference type="SMART" id="SM00326">
    <property type="entry name" value="SH3"/>
    <property type="match status" value="1"/>
</dbReference>
<dbReference type="SUPFAM" id="SSF50044">
    <property type="entry name" value="SH3-domain"/>
    <property type="match status" value="1"/>
</dbReference>
<dbReference type="Pfam" id="PF12026">
    <property type="entry name" value="CAS_C"/>
    <property type="match status" value="1"/>
</dbReference>
<evidence type="ECO:0000256" key="13">
    <source>
        <dbReference type="ARBA" id="ARBA00072413"/>
    </source>
</evidence>
<keyword evidence="7" id="KW-0597">Phosphoprotein</keyword>
<dbReference type="GO" id="GO:0007169">
    <property type="term" value="P:cell surface receptor protein tyrosine kinase signaling pathway"/>
    <property type="evidence" value="ECO:0007669"/>
    <property type="project" value="TreeGrafter"/>
</dbReference>
<evidence type="ECO:0000256" key="17">
    <source>
        <dbReference type="SAM" id="MobiDB-lite"/>
    </source>
</evidence>
<evidence type="ECO:0000256" key="7">
    <source>
        <dbReference type="ARBA" id="ARBA00022553"/>
    </source>
</evidence>
<feature type="compositionally biased region" description="Pro residues" evidence="17">
    <location>
        <begin position="328"/>
        <end position="337"/>
    </location>
</feature>
<dbReference type="GO" id="GO:0016477">
    <property type="term" value="P:cell migration"/>
    <property type="evidence" value="ECO:0007669"/>
    <property type="project" value="UniProtKB-ARBA"/>
</dbReference>
<proteinExistence type="inferred from homology"/>
<evidence type="ECO:0000256" key="3">
    <source>
        <dbReference type="ARBA" id="ARBA00004496"/>
    </source>
</evidence>
<dbReference type="Gene3D" id="1.20.120.230">
    <property type="entry name" value="Alpha-catenin/vinculin-like"/>
    <property type="match status" value="1"/>
</dbReference>
<dbReference type="GO" id="GO:0007155">
    <property type="term" value="P:cell adhesion"/>
    <property type="evidence" value="ECO:0007669"/>
    <property type="project" value="UniProtKB-KW"/>
</dbReference>
<dbReference type="CDD" id="cd11564">
    <property type="entry name" value="FAT-like_CAS_C"/>
    <property type="match status" value="1"/>
</dbReference>
<dbReference type="Gene3D" id="1.20.120.830">
    <property type="entry name" value="Serine-rich domain"/>
    <property type="match status" value="1"/>
</dbReference>
<keyword evidence="10" id="KW-0007">Acetylation</keyword>
<dbReference type="EMBL" id="HBUE01214959">
    <property type="protein sequence ID" value="CAG6536413.1"/>
    <property type="molecule type" value="Transcribed_RNA"/>
</dbReference>
<dbReference type="PANTHER" id="PTHR10654">
    <property type="entry name" value="CAS SCAFFOLDING PROTEIN"/>
    <property type="match status" value="1"/>
</dbReference>
<evidence type="ECO:0000256" key="8">
    <source>
        <dbReference type="ARBA" id="ARBA00022889"/>
    </source>
</evidence>
<evidence type="ECO:0000256" key="11">
    <source>
        <dbReference type="ARBA" id="ARBA00023036"/>
    </source>
</evidence>
<dbReference type="GO" id="GO:0030424">
    <property type="term" value="C:axon"/>
    <property type="evidence" value="ECO:0007669"/>
    <property type="project" value="UniProtKB-SubCell"/>
</dbReference>
<dbReference type="Pfam" id="PF08824">
    <property type="entry name" value="Serine_rich"/>
    <property type="match status" value="1"/>
</dbReference>
<feature type="compositionally biased region" description="Low complexity" evidence="17">
    <location>
        <begin position="349"/>
        <end position="362"/>
    </location>
</feature>
<dbReference type="EMBL" id="HBUE01099394">
    <property type="protein sequence ID" value="CAG6484512.1"/>
    <property type="molecule type" value="Transcribed_RNA"/>
</dbReference>
<dbReference type="GO" id="GO:0005737">
    <property type="term" value="C:cytoplasm"/>
    <property type="evidence" value="ECO:0007669"/>
    <property type="project" value="UniProtKB-SubCell"/>
</dbReference>
<dbReference type="CDD" id="cd11844">
    <property type="entry name" value="SH3_CAS"/>
    <property type="match status" value="1"/>
</dbReference>
<evidence type="ECO:0000256" key="15">
    <source>
        <dbReference type="ARBA" id="ARBA00081467"/>
    </source>
</evidence>
<evidence type="ECO:0000256" key="2">
    <source>
        <dbReference type="ARBA" id="ARBA00004489"/>
    </source>
</evidence>
<evidence type="ECO:0000256" key="5">
    <source>
        <dbReference type="ARBA" id="ARBA00022443"/>
    </source>
</evidence>
<reference evidence="19" key="1">
    <citation type="submission" date="2021-05" db="EMBL/GenBank/DDBJ databases">
        <authorList>
            <person name="Alioto T."/>
            <person name="Alioto T."/>
            <person name="Gomez Garrido J."/>
        </authorList>
    </citation>
    <scope>NUCLEOTIDE SEQUENCE</scope>
</reference>
<dbReference type="GO" id="GO:0017124">
    <property type="term" value="F:SH3 domain binding"/>
    <property type="evidence" value="ECO:0007669"/>
    <property type="project" value="UniProtKB-KW"/>
</dbReference>
<organism evidence="19">
    <name type="scientific">Culex pipiens</name>
    <name type="common">House mosquito</name>
    <dbReference type="NCBI Taxonomy" id="7175"/>
    <lineage>
        <taxon>Eukaryota</taxon>
        <taxon>Metazoa</taxon>
        <taxon>Ecdysozoa</taxon>
        <taxon>Arthropoda</taxon>
        <taxon>Hexapoda</taxon>
        <taxon>Insecta</taxon>
        <taxon>Pterygota</taxon>
        <taxon>Neoptera</taxon>
        <taxon>Endopterygota</taxon>
        <taxon>Diptera</taxon>
        <taxon>Nematocera</taxon>
        <taxon>Culicoidea</taxon>
        <taxon>Culicidae</taxon>
        <taxon>Culicinae</taxon>
        <taxon>Culicini</taxon>
        <taxon>Culex</taxon>
        <taxon>Culex</taxon>
    </lineage>
</organism>
<dbReference type="EMBL" id="HBUE01321483">
    <property type="protein sequence ID" value="CAG6588405.1"/>
    <property type="molecule type" value="Transcribed_RNA"/>
</dbReference>
<dbReference type="GO" id="GO:0005925">
    <property type="term" value="C:focal adhesion"/>
    <property type="evidence" value="ECO:0007669"/>
    <property type="project" value="UniProtKB-SubCell"/>
</dbReference>
<dbReference type="InterPro" id="IPR036028">
    <property type="entry name" value="SH3-like_dom_sf"/>
</dbReference>
<dbReference type="PROSITE" id="PS50002">
    <property type="entry name" value="SH3"/>
    <property type="match status" value="1"/>
</dbReference>
<evidence type="ECO:0000256" key="6">
    <source>
        <dbReference type="ARBA" id="ARBA00022490"/>
    </source>
</evidence>
<protein>
    <recommendedName>
        <fullName evidence="13">Breast cancer anti-estrogen resistance protein 1</fullName>
    </recommendedName>
    <alternativeName>
        <fullName evidence="14">CRK-associated substrate</fullName>
    </alternativeName>
    <alternativeName>
        <fullName evidence="15">p130cas</fullName>
    </alternativeName>
</protein>
<dbReference type="EMBL" id="HBUE01099392">
    <property type="protein sequence ID" value="CAG6484509.1"/>
    <property type="molecule type" value="Transcribed_RNA"/>
</dbReference>
<dbReference type="InterPro" id="IPR014928">
    <property type="entry name" value="Serine_rich_dom"/>
</dbReference>
<evidence type="ECO:0000256" key="4">
    <source>
        <dbReference type="ARBA" id="ARBA00007848"/>
    </source>
</evidence>
<dbReference type="FunFam" id="1.20.120.230:FF:000001">
    <property type="entry name" value="Breast cancer anti-estrogen resistance 1"/>
    <property type="match status" value="1"/>
</dbReference>
<accession>A0A8D8HJW4</accession>
<dbReference type="FunFam" id="1.20.120.830:FF:000001">
    <property type="entry name" value="BCAR1 scaffold protein, Cas family member"/>
    <property type="match status" value="1"/>
</dbReference>
<dbReference type="CDD" id="cd11549">
    <property type="entry name" value="Serine_rich_CAS"/>
    <property type="match status" value="1"/>
</dbReference>
<evidence type="ECO:0000256" key="1">
    <source>
        <dbReference type="ARBA" id="ARBA00004246"/>
    </source>
</evidence>